<reference evidence="1 2" key="1">
    <citation type="submission" date="2020-08" db="EMBL/GenBank/DDBJ databases">
        <title>Sequencing the genomes of 1000 actinobacteria strains.</title>
        <authorList>
            <person name="Klenk H.-P."/>
        </authorList>
    </citation>
    <scope>NUCLEOTIDE SEQUENCE [LARGE SCALE GENOMIC DNA]</scope>
    <source>
        <strain evidence="1 2">DSM 43768</strain>
    </source>
</reference>
<comment type="caution">
    <text evidence="1">The sequence shown here is derived from an EMBL/GenBank/DDBJ whole genome shotgun (WGS) entry which is preliminary data.</text>
</comment>
<keyword evidence="2" id="KW-1185">Reference proteome</keyword>
<gene>
    <name evidence="1" type="ORF">HD593_004658</name>
</gene>
<proteinExistence type="predicted"/>
<dbReference type="EMBL" id="JACHMI010000001">
    <property type="protein sequence ID" value="MBB6549863.1"/>
    <property type="molecule type" value="Genomic_DNA"/>
</dbReference>
<accession>A0A7X0NUH7</accession>
<name>A0A7X0NUH7_9ACTN</name>
<dbReference type="AlphaFoldDB" id="A0A7X0NUH7"/>
<evidence type="ECO:0000313" key="2">
    <source>
        <dbReference type="Proteomes" id="UP000565579"/>
    </source>
</evidence>
<dbReference type="Proteomes" id="UP000565579">
    <property type="component" value="Unassembled WGS sequence"/>
</dbReference>
<protein>
    <submittedName>
        <fullName evidence="1">Uncharacterized protein</fullName>
    </submittedName>
</protein>
<sequence>MQVYLSPYASAHGQPGLPRVAVLGDSLLQQLNDSAYNAAHGVQGYVEGNLNTAGLLAEVEGQGGRRWTDSGGTGLARADGYLPDEFRGLAEPPGEAGWYLNWFTLTRRSP</sequence>
<organism evidence="1 2">
    <name type="scientific">Nonomuraea rubra</name>
    <dbReference type="NCBI Taxonomy" id="46180"/>
    <lineage>
        <taxon>Bacteria</taxon>
        <taxon>Bacillati</taxon>
        <taxon>Actinomycetota</taxon>
        <taxon>Actinomycetes</taxon>
        <taxon>Streptosporangiales</taxon>
        <taxon>Streptosporangiaceae</taxon>
        <taxon>Nonomuraea</taxon>
    </lineage>
</organism>
<dbReference type="RefSeq" id="WP_185104225.1">
    <property type="nucleotide sequence ID" value="NZ_BAAAXY010000060.1"/>
</dbReference>
<evidence type="ECO:0000313" key="1">
    <source>
        <dbReference type="EMBL" id="MBB6549863.1"/>
    </source>
</evidence>